<evidence type="ECO:0000313" key="3">
    <source>
        <dbReference type="EMBL" id="TGA89398.1"/>
    </source>
</evidence>
<sequence>MRSWPIILGARLLPVAALAAAGLALSGTGSSDAPPSGPEARSEPAGVHPATTVRFRRPPADACAALPAKTVRKLVPGAPTGGTALQSSDLNRRTGCSWHALDGYDYRWLDITFTVAPPTAPRPAAPEGRRLTGLGDAAGIRERLTTEDDQQTREAVLTVRVDNAMLTVTYNGSDFESGTAPGATAIREGALSAARAALPALR</sequence>
<accession>A0A4Z0G624</accession>
<feature type="signal peptide" evidence="2">
    <location>
        <begin position="1"/>
        <end position="19"/>
    </location>
</feature>
<name>A0A4Z0G624_9ACTN</name>
<keyword evidence="4" id="KW-1185">Reference proteome</keyword>
<proteinExistence type="predicted"/>
<evidence type="ECO:0008006" key="5">
    <source>
        <dbReference type="Google" id="ProtNLM"/>
    </source>
</evidence>
<reference evidence="3 4" key="1">
    <citation type="submission" date="2019-03" db="EMBL/GenBank/DDBJ databases">
        <authorList>
            <person name="Gonzalez-Pimentel J.L."/>
        </authorList>
    </citation>
    <scope>NUCLEOTIDE SEQUENCE [LARGE SCALE GENOMIC DNA]</scope>
    <source>
        <strain evidence="3 4">JCM 31289</strain>
    </source>
</reference>
<comment type="caution">
    <text evidence="3">The sequence shown here is derived from an EMBL/GenBank/DDBJ whole genome shotgun (WGS) entry which is preliminary data.</text>
</comment>
<gene>
    <name evidence="3" type="ORF">E4099_29275</name>
</gene>
<evidence type="ECO:0000256" key="2">
    <source>
        <dbReference type="SAM" id="SignalP"/>
    </source>
</evidence>
<dbReference type="RefSeq" id="WP_135342137.1">
    <property type="nucleotide sequence ID" value="NZ_JBHLTX010000049.1"/>
</dbReference>
<feature type="region of interest" description="Disordered" evidence="1">
    <location>
        <begin position="26"/>
        <end position="52"/>
    </location>
</feature>
<dbReference type="AlphaFoldDB" id="A0A4Z0G624"/>
<organism evidence="3 4">
    <name type="scientific">Streptomyces palmae</name>
    <dbReference type="NCBI Taxonomy" id="1701085"/>
    <lineage>
        <taxon>Bacteria</taxon>
        <taxon>Bacillati</taxon>
        <taxon>Actinomycetota</taxon>
        <taxon>Actinomycetes</taxon>
        <taxon>Kitasatosporales</taxon>
        <taxon>Streptomycetaceae</taxon>
        <taxon>Streptomyces</taxon>
    </lineage>
</organism>
<dbReference type="OrthoDB" id="4320268at2"/>
<dbReference type="Proteomes" id="UP000297948">
    <property type="component" value="Unassembled WGS sequence"/>
</dbReference>
<protein>
    <recommendedName>
        <fullName evidence="5">DUF3558 domain-containing protein</fullName>
    </recommendedName>
</protein>
<dbReference type="EMBL" id="SRID01000467">
    <property type="protein sequence ID" value="TGA89398.1"/>
    <property type="molecule type" value="Genomic_DNA"/>
</dbReference>
<keyword evidence="2" id="KW-0732">Signal</keyword>
<feature type="chain" id="PRO_5038881794" description="DUF3558 domain-containing protein" evidence="2">
    <location>
        <begin position="20"/>
        <end position="202"/>
    </location>
</feature>
<evidence type="ECO:0000256" key="1">
    <source>
        <dbReference type="SAM" id="MobiDB-lite"/>
    </source>
</evidence>
<evidence type="ECO:0000313" key="4">
    <source>
        <dbReference type="Proteomes" id="UP000297948"/>
    </source>
</evidence>